<evidence type="ECO:0000259" key="2">
    <source>
        <dbReference type="Pfam" id="PF13581"/>
    </source>
</evidence>
<sequence>MISSTWSATLDSLISMQEHVSSLAVEAGATAKQSLSISLIVEEIAVNIINYAYDTEESQTITIEFDKDSDHIYISFIDTGYAFDPLSAEEPDTTKDLNDRQIGGLGLFLVKQMADDIKYNRCDNKNILTVTLNLTN</sequence>
<name>L0R768_9BACT</name>
<dbReference type="EC" id="2.7.11.1" evidence="3"/>
<evidence type="ECO:0000313" key="4">
    <source>
        <dbReference type="EMBL" id="SLM32857.1"/>
    </source>
</evidence>
<dbReference type="EMBL" id="HF547348">
    <property type="protein sequence ID" value="CCO06806.1"/>
    <property type="molecule type" value="Genomic_DNA"/>
</dbReference>
<dbReference type="InterPro" id="IPR036890">
    <property type="entry name" value="HATPase_C_sf"/>
</dbReference>
<dbReference type="GO" id="GO:0004674">
    <property type="term" value="F:protein serine/threonine kinase activity"/>
    <property type="evidence" value="ECO:0007669"/>
    <property type="project" value="UniProtKB-KW"/>
</dbReference>
<keyword evidence="1" id="KW-0723">Serine/threonine-protein kinase</keyword>
<protein>
    <submittedName>
        <fullName evidence="3">Predicted anti-sigma F protein (E-sigma F)</fullName>
        <ecNumber evidence="3">2.7.11.1</ecNumber>
    </submittedName>
</protein>
<dbReference type="Pfam" id="PF13581">
    <property type="entry name" value="HATPase_c_2"/>
    <property type="match status" value="1"/>
</dbReference>
<organism evidence="3">
    <name type="scientific">Desulfamplus magnetovallimortis</name>
    <dbReference type="NCBI Taxonomy" id="1246637"/>
    <lineage>
        <taxon>Bacteria</taxon>
        <taxon>Pseudomonadati</taxon>
        <taxon>Thermodesulfobacteriota</taxon>
        <taxon>Desulfobacteria</taxon>
        <taxon>Desulfobacterales</taxon>
        <taxon>Desulfobacteraceae</taxon>
        <taxon>Desulfamplus</taxon>
    </lineage>
</organism>
<gene>
    <name evidence="3" type="ORF">DEMABW1_80200</name>
    <name evidence="4" type="ORF">MTBBW1_80200</name>
</gene>
<reference evidence="3" key="2">
    <citation type="submission" date="2012-12" db="EMBL/GenBank/DDBJ databases">
        <title>Region harboring genes involved in magnetosome formation of Candidatus Desulfamplus magnetosmortis.</title>
        <authorList>
            <person name="Lefevre C.T."/>
            <person name="Bazylinski D.A."/>
        </authorList>
    </citation>
    <scope>NUCLEOTIDE SEQUENCE</scope>
    <source>
        <strain evidence="3">BW-1</strain>
    </source>
</reference>
<proteinExistence type="predicted"/>
<feature type="domain" description="Histidine kinase/HSP90-like ATPase" evidence="2">
    <location>
        <begin position="7"/>
        <end position="131"/>
    </location>
</feature>
<dbReference type="EMBL" id="FWEV01000325">
    <property type="protein sequence ID" value="SLM32857.1"/>
    <property type="molecule type" value="Genomic_DNA"/>
</dbReference>
<keyword evidence="3" id="KW-0808">Transferase</keyword>
<dbReference type="InterPro" id="IPR050267">
    <property type="entry name" value="Anti-sigma-factor_SerPK"/>
</dbReference>
<dbReference type="OrthoDB" id="9792240at2"/>
<dbReference type="Gene3D" id="3.30.565.10">
    <property type="entry name" value="Histidine kinase-like ATPase, C-terminal domain"/>
    <property type="match status" value="1"/>
</dbReference>
<evidence type="ECO:0000313" key="3">
    <source>
        <dbReference type="EMBL" id="CCO06806.1"/>
    </source>
</evidence>
<accession>L0R768</accession>
<dbReference type="Proteomes" id="UP000191931">
    <property type="component" value="Unassembled WGS sequence"/>
</dbReference>
<reference evidence="4 5" key="3">
    <citation type="submission" date="2017-03" db="EMBL/GenBank/DDBJ databases">
        <authorList>
            <person name="Afonso C.L."/>
            <person name="Miller P.J."/>
            <person name="Scott M.A."/>
            <person name="Spackman E."/>
            <person name="Goraichik I."/>
            <person name="Dimitrov K.M."/>
            <person name="Suarez D.L."/>
            <person name="Swayne D.E."/>
        </authorList>
    </citation>
    <scope>NUCLEOTIDE SEQUENCE [LARGE SCALE GENOMIC DNA]</scope>
    <source>
        <strain evidence="4">PRJEB14757</strain>
    </source>
</reference>
<evidence type="ECO:0000313" key="5">
    <source>
        <dbReference type="Proteomes" id="UP000191931"/>
    </source>
</evidence>
<dbReference type="InterPro" id="IPR003594">
    <property type="entry name" value="HATPase_dom"/>
</dbReference>
<reference evidence="3" key="1">
    <citation type="submission" date="2012-10" db="EMBL/GenBank/DDBJ databases">
        <authorList>
            <person name="Lefevre C."/>
        </authorList>
    </citation>
    <scope>NUCLEOTIDE SEQUENCE</scope>
    <source>
        <strain evidence="3">BW-1</strain>
    </source>
</reference>
<dbReference type="RefSeq" id="WP_080798535.1">
    <property type="nucleotide sequence ID" value="NZ_LT828540.1"/>
</dbReference>
<dbReference type="PANTHER" id="PTHR35526">
    <property type="entry name" value="ANTI-SIGMA-F FACTOR RSBW-RELATED"/>
    <property type="match status" value="1"/>
</dbReference>
<dbReference type="AlphaFoldDB" id="L0R768"/>
<dbReference type="CDD" id="cd16936">
    <property type="entry name" value="HATPase_RsbW-like"/>
    <property type="match status" value="1"/>
</dbReference>
<keyword evidence="5" id="KW-1185">Reference proteome</keyword>
<dbReference type="SUPFAM" id="SSF55874">
    <property type="entry name" value="ATPase domain of HSP90 chaperone/DNA topoisomerase II/histidine kinase"/>
    <property type="match status" value="1"/>
</dbReference>
<dbReference type="PANTHER" id="PTHR35526:SF6">
    <property type="entry name" value="SLR1861 PROTEIN"/>
    <property type="match status" value="1"/>
</dbReference>
<keyword evidence="1" id="KW-0418">Kinase</keyword>
<dbReference type="STRING" id="1246637.MTBBW1_80200"/>
<evidence type="ECO:0000256" key="1">
    <source>
        <dbReference type="ARBA" id="ARBA00022527"/>
    </source>
</evidence>